<protein>
    <submittedName>
        <fullName evidence="1">Uncharacterized protein</fullName>
    </submittedName>
</protein>
<dbReference type="AlphaFoldDB" id="A0A3G8H3X2"/>
<dbReference type="KEGG" id="cpau:EHF44_16870"/>
<sequence>MPSPVMRTAKADRARTVRQIEIVDALVSHAGQQFTLADLVARFGSTPEKLAKIANRASESALLRKGRDVAGDVVYWAPTISEQEVERNRHKGDMRGYEAYVFSHWRIAEEAPFARYA</sequence>
<reference evidence="2" key="1">
    <citation type="submission" date="2018-11" db="EMBL/GenBank/DDBJ databases">
        <title>FDA dAtabase for Regulatory Grade micrObial Sequences (FDA-ARGOS): Supporting development and validation of Infectious Disease Dx tests.</title>
        <authorList>
            <person name="Goldberg B."/>
            <person name="Campos J."/>
            <person name="Tallon L."/>
            <person name="Sadzewicz L."/>
            <person name="Zhao X."/>
            <person name="Vavikolanu K."/>
            <person name="Mehta A."/>
            <person name="Aluvathingal J."/>
            <person name="Nadendla S."/>
            <person name="Geyer C."/>
            <person name="Nandy P."/>
            <person name="Yan Y."/>
            <person name="Sichtig H."/>
        </authorList>
    </citation>
    <scope>NUCLEOTIDE SEQUENCE [LARGE SCALE GENOMIC DNA]</scope>
    <source>
        <strain evidence="2">FDAARGOS_614</strain>
    </source>
</reference>
<evidence type="ECO:0000313" key="2">
    <source>
        <dbReference type="Proteomes" id="UP000270411"/>
    </source>
</evidence>
<accession>A0A3G8H3X2</accession>
<dbReference type="EMBL" id="CP033969">
    <property type="protein sequence ID" value="AZG14955.1"/>
    <property type="molecule type" value="Genomic_DNA"/>
</dbReference>
<dbReference type="Proteomes" id="UP000270411">
    <property type="component" value="Chromosome 1"/>
</dbReference>
<organism evidence="1 2">
    <name type="scientific">Cupriavidus pauculus</name>
    <dbReference type="NCBI Taxonomy" id="82633"/>
    <lineage>
        <taxon>Bacteria</taxon>
        <taxon>Pseudomonadati</taxon>
        <taxon>Pseudomonadota</taxon>
        <taxon>Betaproteobacteria</taxon>
        <taxon>Burkholderiales</taxon>
        <taxon>Burkholderiaceae</taxon>
        <taxon>Cupriavidus</taxon>
    </lineage>
</organism>
<name>A0A3G8H3X2_9BURK</name>
<gene>
    <name evidence="1" type="ORF">EHF44_16870</name>
</gene>
<proteinExistence type="predicted"/>
<evidence type="ECO:0000313" key="1">
    <source>
        <dbReference type="EMBL" id="AZG14955.1"/>
    </source>
</evidence>
<dbReference type="RefSeq" id="WP_124684707.1">
    <property type="nucleotide sequence ID" value="NZ_CP033969.1"/>
</dbReference>